<dbReference type="EMBL" id="BOOY01000034">
    <property type="protein sequence ID" value="GIJ05585.1"/>
    <property type="molecule type" value="Genomic_DNA"/>
</dbReference>
<reference evidence="3" key="1">
    <citation type="submission" date="2021-01" db="EMBL/GenBank/DDBJ databases">
        <title>Whole genome shotgun sequence of Spirilliplanes yamanashiensis NBRC 15828.</title>
        <authorList>
            <person name="Komaki H."/>
            <person name="Tamura T."/>
        </authorList>
    </citation>
    <scope>NUCLEOTIDE SEQUENCE</scope>
    <source>
        <strain evidence="3">NBRC 15828</strain>
    </source>
</reference>
<evidence type="ECO:0000313" key="3">
    <source>
        <dbReference type="EMBL" id="GIJ05585.1"/>
    </source>
</evidence>
<dbReference type="NCBIfam" id="TIGR02611">
    <property type="entry name" value="TIGR02611 family protein"/>
    <property type="match status" value="1"/>
</dbReference>
<protein>
    <recommendedName>
        <fullName evidence="5">TIGR02611 family protein</fullName>
    </recommendedName>
</protein>
<evidence type="ECO:0000256" key="1">
    <source>
        <dbReference type="SAM" id="MobiDB-lite"/>
    </source>
</evidence>
<keyword evidence="2" id="KW-0812">Transmembrane</keyword>
<accession>A0A8J3YCR6</accession>
<dbReference type="AlphaFoldDB" id="A0A8J3YCR6"/>
<feature type="transmembrane region" description="Helical" evidence="2">
    <location>
        <begin position="78"/>
        <end position="100"/>
    </location>
</feature>
<dbReference type="RefSeq" id="WP_370872075.1">
    <property type="nucleotide sequence ID" value="NZ_BAAAGJ010000005.1"/>
</dbReference>
<dbReference type="InterPro" id="IPR019099">
    <property type="entry name" value="Uncharacterised_PGPGW_TM"/>
</dbReference>
<evidence type="ECO:0000313" key="4">
    <source>
        <dbReference type="Proteomes" id="UP000652013"/>
    </source>
</evidence>
<dbReference type="InterPro" id="IPR013434">
    <property type="entry name" value="CHP02611"/>
</dbReference>
<keyword evidence="2" id="KW-0472">Membrane</keyword>
<feature type="transmembrane region" description="Helical" evidence="2">
    <location>
        <begin position="121"/>
        <end position="141"/>
    </location>
</feature>
<organism evidence="3 4">
    <name type="scientific">Spirilliplanes yamanashiensis</name>
    <dbReference type="NCBI Taxonomy" id="42233"/>
    <lineage>
        <taxon>Bacteria</taxon>
        <taxon>Bacillati</taxon>
        <taxon>Actinomycetota</taxon>
        <taxon>Actinomycetes</taxon>
        <taxon>Micromonosporales</taxon>
        <taxon>Micromonosporaceae</taxon>
        <taxon>Spirilliplanes</taxon>
    </lineage>
</organism>
<comment type="caution">
    <text evidence="3">The sequence shown here is derived from an EMBL/GenBank/DDBJ whole genome shotgun (WGS) entry which is preliminary data.</text>
</comment>
<evidence type="ECO:0000256" key="2">
    <source>
        <dbReference type="SAM" id="Phobius"/>
    </source>
</evidence>
<feature type="region of interest" description="Disordered" evidence="1">
    <location>
        <begin position="1"/>
        <end position="32"/>
    </location>
</feature>
<feature type="transmembrane region" description="Helical" evidence="2">
    <location>
        <begin position="51"/>
        <end position="72"/>
    </location>
</feature>
<keyword evidence="4" id="KW-1185">Reference proteome</keyword>
<proteinExistence type="predicted"/>
<dbReference type="Pfam" id="PF09656">
    <property type="entry name" value="PGPGW"/>
    <property type="match status" value="1"/>
</dbReference>
<gene>
    <name evidence="3" type="ORF">Sya03_49370</name>
</gene>
<keyword evidence="2" id="KW-1133">Transmembrane helix</keyword>
<dbReference type="Proteomes" id="UP000652013">
    <property type="component" value="Unassembled WGS sequence"/>
</dbReference>
<sequence length="160" mass="17309">MSAPVPPTADGSPEGDTTAPAGHAGHHHGHGPMARLHRLLDPIRANPTGRLALKITVGILGGLIVAVGIALIPLPGPGWAIVILGLAVWALEFHWAHRLLEFTRRHVRSWTTWVTRQSLGLRFVIGLVGFVFISFVVWASVKMSLGVDLWDVAMKFLGTR</sequence>
<name>A0A8J3YCR6_9ACTN</name>
<evidence type="ECO:0008006" key="5">
    <source>
        <dbReference type="Google" id="ProtNLM"/>
    </source>
</evidence>